<reference evidence="1 2" key="1">
    <citation type="submission" date="2018-01" db="EMBL/GenBank/DDBJ databases">
        <title>Draft genome Sequence of streptomyces globosus LZH-48.</title>
        <authorList>
            <person name="Ran K."/>
            <person name="Li Z."/>
            <person name="Wei S."/>
            <person name="Dong R."/>
        </authorList>
    </citation>
    <scope>NUCLEOTIDE SEQUENCE [LARGE SCALE GENOMIC DNA]</scope>
    <source>
        <strain evidence="1 2">LZH-48</strain>
    </source>
</reference>
<sequence length="140" mass="15540">MNHTANTNHDAVLRARVALLGSGTLPIRQQVAAYRLLARVTPLAYLPRLSIALYDYSRQEFAHDTRIALALRAESLDAARRIHALEPERLELLAAALDAYRELLDTAGSTEEAAAAARELASLGYRPGIPDQRFHRLAYH</sequence>
<dbReference type="OrthoDB" id="4334520at2"/>
<evidence type="ECO:0008006" key="3">
    <source>
        <dbReference type="Google" id="ProtNLM"/>
    </source>
</evidence>
<protein>
    <recommendedName>
        <fullName evidence="3">Bacterial transcriptional activator domain-containing protein</fullName>
    </recommendedName>
</protein>
<accession>A0A344U101</accession>
<dbReference type="EMBL" id="CP030862">
    <property type="protein sequence ID" value="AXE24572.1"/>
    <property type="molecule type" value="Genomic_DNA"/>
</dbReference>
<dbReference type="KEGG" id="sgz:C0216_14875"/>
<dbReference type="AlphaFoldDB" id="A0A344U101"/>
<gene>
    <name evidence="1" type="ORF">C0216_14875</name>
</gene>
<dbReference type="RefSeq" id="WP_114055761.1">
    <property type="nucleotide sequence ID" value="NZ_CP030862.1"/>
</dbReference>
<name>A0A344U101_9ACTN</name>
<proteinExistence type="predicted"/>
<organism evidence="1 2">
    <name type="scientific">Streptomyces globosus</name>
    <dbReference type="NCBI Taxonomy" id="68209"/>
    <lineage>
        <taxon>Bacteria</taxon>
        <taxon>Bacillati</taxon>
        <taxon>Actinomycetota</taxon>
        <taxon>Actinomycetes</taxon>
        <taxon>Kitasatosporales</taxon>
        <taxon>Streptomycetaceae</taxon>
        <taxon>Streptomyces</taxon>
    </lineage>
</organism>
<keyword evidence="2" id="KW-1185">Reference proteome</keyword>
<evidence type="ECO:0000313" key="1">
    <source>
        <dbReference type="EMBL" id="AXE24572.1"/>
    </source>
</evidence>
<evidence type="ECO:0000313" key="2">
    <source>
        <dbReference type="Proteomes" id="UP000252004"/>
    </source>
</evidence>
<dbReference type="Proteomes" id="UP000252004">
    <property type="component" value="Chromosome"/>
</dbReference>